<feature type="region of interest" description="Disordered" evidence="1">
    <location>
        <begin position="129"/>
        <end position="152"/>
    </location>
</feature>
<evidence type="ECO:0000313" key="3">
    <source>
        <dbReference type="Proteomes" id="UP000678276"/>
    </source>
</evidence>
<organism evidence="2 3">
    <name type="scientific">Jiella mangrovi</name>
    <dbReference type="NCBI Taxonomy" id="2821407"/>
    <lineage>
        <taxon>Bacteria</taxon>
        <taxon>Pseudomonadati</taxon>
        <taxon>Pseudomonadota</taxon>
        <taxon>Alphaproteobacteria</taxon>
        <taxon>Hyphomicrobiales</taxon>
        <taxon>Aurantimonadaceae</taxon>
        <taxon>Jiella</taxon>
    </lineage>
</organism>
<dbReference type="Gene3D" id="3.30.70.120">
    <property type="match status" value="1"/>
</dbReference>
<accession>A0ABS4BII3</accession>
<gene>
    <name evidence="2" type="ORF">J6595_13370</name>
</gene>
<dbReference type="Proteomes" id="UP000678276">
    <property type="component" value="Unassembled WGS sequence"/>
</dbReference>
<reference evidence="2 3" key="1">
    <citation type="submission" date="2021-04" db="EMBL/GenBank/DDBJ databases">
        <title>Whole genome sequence of Jiella sp. KSK16Y-1.</title>
        <authorList>
            <person name="Tuo L."/>
        </authorList>
    </citation>
    <scope>NUCLEOTIDE SEQUENCE [LARGE SCALE GENOMIC DNA]</scope>
    <source>
        <strain evidence="2 3">KSK16Y-1</strain>
    </source>
</reference>
<evidence type="ECO:0000313" key="2">
    <source>
        <dbReference type="EMBL" id="MBP0616573.1"/>
    </source>
</evidence>
<evidence type="ECO:0000256" key="1">
    <source>
        <dbReference type="SAM" id="MobiDB-lite"/>
    </source>
</evidence>
<sequence>MDDLGGYEAKSGRLVPVFTVEVQTLPEDTDRILDEVMKVHPLGFGRYQRNASISAVGKETAQPEPGSTTTTHVEGFEPGSTETYPMVELKISIDRDISQLAKVMDAIIYAHHYEEPVIVVREDWASRAAYDPQSDNPNRWWNNGRGLPDRID</sequence>
<feature type="region of interest" description="Disordered" evidence="1">
    <location>
        <begin position="55"/>
        <end position="80"/>
    </location>
</feature>
<keyword evidence="3" id="KW-1185">Reference proteome</keyword>
<proteinExistence type="predicted"/>
<protein>
    <submittedName>
        <fullName evidence="2">Uncharacterized protein</fullName>
    </submittedName>
</protein>
<comment type="caution">
    <text evidence="2">The sequence shown here is derived from an EMBL/GenBank/DDBJ whole genome shotgun (WGS) entry which is preliminary data.</text>
</comment>
<dbReference type="RefSeq" id="WP_209595063.1">
    <property type="nucleotide sequence ID" value="NZ_JAGJCF010000009.1"/>
</dbReference>
<name>A0ABS4BII3_9HYPH</name>
<dbReference type="InterPro" id="IPR015867">
    <property type="entry name" value="N-reg_PII/ATP_PRibTrfase_C"/>
</dbReference>
<dbReference type="EMBL" id="JAGJCF010000009">
    <property type="protein sequence ID" value="MBP0616573.1"/>
    <property type="molecule type" value="Genomic_DNA"/>
</dbReference>